<dbReference type="InterPro" id="IPR006145">
    <property type="entry name" value="PsdUridine_synth_RsuA/RluA"/>
</dbReference>
<evidence type="ECO:0000256" key="5">
    <source>
        <dbReference type="ARBA" id="ARBA00056072"/>
    </source>
</evidence>
<protein>
    <recommendedName>
        <fullName evidence="8">Pseudouridine synthase</fullName>
        <ecNumber evidence="8">5.4.99.-</ecNumber>
    </recommendedName>
</protein>
<dbReference type="Gene3D" id="3.30.2350.10">
    <property type="entry name" value="Pseudouridine synthase"/>
    <property type="match status" value="1"/>
</dbReference>
<keyword evidence="2 7" id="KW-0694">RNA-binding</keyword>
<dbReference type="SMART" id="SM00363">
    <property type="entry name" value="S4"/>
    <property type="match status" value="1"/>
</dbReference>
<evidence type="ECO:0000256" key="7">
    <source>
        <dbReference type="PROSITE-ProRule" id="PRU00182"/>
    </source>
</evidence>
<dbReference type="Proteomes" id="UP000186895">
    <property type="component" value="Unassembled WGS sequence"/>
</dbReference>
<evidence type="ECO:0000256" key="2">
    <source>
        <dbReference type="ARBA" id="ARBA00022884"/>
    </source>
</evidence>
<dbReference type="eggNOG" id="COG0564">
    <property type="taxonomic scope" value="Bacteria"/>
</dbReference>
<evidence type="ECO:0000256" key="3">
    <source>
        <dbReference type="ARBA" id="ARBA00023235"/>
    </source>
</evidence>
<keyword evidence="3 8" id="KW-0413">Isomerase</keyword>
<proteinExistence type="inferred from homology"/>
<dbReference type="InterPro" id="IPR006224">
    <property type="entry name" value="PsdUridine_synth_RluA-like_CS"/>
</dbReference>
<dbReference type="CDD" id="cd00165">
    <property type="entry name" value="S4"/>
    <property type="match status" value="1"/>
</dbReference>
<comment type="similarity">
    <text evidence="1 8">Belongs to the pseudouridine synthase RluA family.</text>
</comment>
<dbReference type="NCBIfam" id="NF008385">
    <property type="entry name" value="PRK11180.1"/>
    <property type="match status" value="1"/>
</dbReference>
<evidence type="ECO:0000259" key="9">
    <source>
        <dbReference type="SMART" id="SM00363"/>
    </source>
</evidence>
<evidence type="ECO:0000256" key="4">
    <source>
        <dbReference type="ARBA" id="ARBA00036882"/>
    </source>
</evidence>
<dbReference type="PANTHER" id="PTHR21600:SF44">
    <property type="entry name" value="RIBOSOMAL LARGE SUBUNIT PSEUDOURIDINE SYNTHASE D"/>
    <property type="match status" value="1"/>
</dbReference>
<dbReference type="AlphaFoldDB" id="A0A1N6VRH6"/>
<comment type="function">
    <text evidence="5">Responsible for synthesis of pseudouridine from uracil at positions 1911, 1915 and 1917 in 23S ribosomal RNA.</text>
</comment>
<name>A0A1N6VRH6_9GAMM</name>
<dbReference type="Pfam" id="PF00849">
    <property type="entry name" value="PseudoU_synth_2"/>
    <property type="match status" value="1"/>
</dbReference>
<evidence type="ECO:0000256" key="1">
    <source>
        <dbReference type="ARBA" id="ARBA00010876"/>
    </source>
</evidence>
<keyword evidence="11" id="KW-1185">Reference proteome</keyword>
<dbReference type="InterPro" id="IPR050188">
    <property type="entry name" value="RluA_PseudoU_synthase"/>
</dbReference>
<dbReference type="GO" id="GO:0000455">
    <property type="term" value="P:enzyme-directed rRNA pseudouridine synthesis"/>
    <property type="evidence" value="ECO:0007669"/>
    <property type="project" value="UniProtKB-ARBA"/>
</dbReference>
<gene>
    <name evidence="10" type="ORF">SAMN05421647_10971</name>
</gene>
<reference evidence="10 11" key="1">
    <citation type="submission" date="2017-01" db="EMBL/GenBank/DDBJ databases">
        <authorList>
            <person name="Mah S.A."/>
            <person name="Swanson W.J."/>
            <person name="Moy G.W."/>
            <person name="Vacquier V.D."/>
        </authorList>
    </citation>
    <scope>NUCLEOTIDE SEQUENCE [LARGE SCALE GENOMIC DNA]</scope>
    <source>
        <strain evidence="10 11">DSM 7027</strain>
    </source>
</reference>
<dbReference type="InterPro" id="IPR002942">
    <property type="entry name" value="S4_RNA-bd"/>
</dbReference>
<dbReference type="Gene3D" id="3.10.290.10">
    <property type="entry name" value="RNA-binding S4 domain"/>
    <property type="match status" value="1"/>
</dbReference>
<dbReference type="GO" id="GO:0003723">
    <property type="term" value="F:RNA binding"/>
    <property type="evidence" value="ECO:0007669"/>
    <property type="project" value="UniProtKB-KW"/>
</dbReference>
<dbReference type="PROSITE" id="PS50889">
    <property type="entry name" value="S4"/>
    <property type="match status" value="1"/>
</dbReference>
<evidence type="ECO:0000256" key="6">
    <source>
        <dbReference type="PIRSR" id="PIRSR606225-1"/>
    </source>
</evidence>
<evidence type="ECO:0000313" key="10">
    <source>
        <dbReference type="EMBL" id="SIQ80404.1"/>
    </source>
</evidence>
<dbReference type="FunFam" id="3.30.2350.10:FF:000006">
    <property type="entry name" value="Pseudouridine synthase"/>
    <property type="match status" value="1"/>
</dbReference>
<organism evidence="10 11">
    <name type="scientific">Marinobacterium stanieri</name>
    <dbReference type="NCBI Taxonomy" id="49186"/>
    <lineage>
        <taxon>Bacteria</taxon>
        <taxon>Pseudomonadati</taxon>
        <taxon>Pseudomonadota</taxon>
        <taxon>Gammaproteobacteria</taxon>
        <taxon>Oceanospirillales</taxon>
        <taxon>Oceanospirillaceae</taxon>
        <taxon>Marinobacterium</taxon>
    </lineage>
</organism>
<evidence type="ECO:0000313" key="11">
    <source>
        <dbReference type="Proteomes" id="UP000186895"/>
    </source>
</evidence>
<dbReference type="InterPro" id="IPR020103">
    <property type="entry name" value="PsdUridine_synth_cat_dom_sf"/>
</dbReference>
<dbReference type="STRING" id="49186.SAMN05421647_10971"/>
<sequence length="333" mass="37368">MPKPPPTKKSQMSELLELDVHVPAEMFGMRLDQAAAQLFPDYSRSRIQNWIKDGTLKVDGEAKRPRDKLNGGEAISVRTELPRIEEHAGEAIPLEIVHEDDDILVINKPAGLVVHPAAGHDSGTLMNALLHHCPDIDQVPRAGIVHRLDKDTTGLMVVAKTIAAQTELVSQLQERSMGREYEAVVNGVMTGGGCVDEPLGRHSKNRQKMAVVGLGKEAVTHYRVLEKFRAHTHIRLKLETGRTHQIRVHMAHINYPLVGDQTYGGRFRLPKGCSPAMQKVMRNFRRQALHAKKLELWHPGTGELVSWEVDLPEDMQQLLSVLKRDAEDYDYEL</sequence>
<dbReference type="InterPro" id="IPR006225">
    <property type="entry name" value="PsdUridine_synth_RluC/D"/>
</dbReference>
<dbReference type="InterPro" id="IPR036986">
    <property type="entry name" value="S4_RNA-bd_sf"/>
</dbReference>
<feature type="domain" description="RNA-binding S4" evidence="9">
    <location>
        <begin position="29"/>
        <end position="89"/>
    </location>
</feature>
<dbReference type="SUPFAM" id="SSF55120">
    <property type="entry name" value="Pseudouridine synthase"/>
    <property type="match status" value="1"/>
</dbReference>
<evidence type="ECO:0000256" key="8">
    <source>
        <dbReference type="RuleBase" id="RU362028"/>
    </source>
</evidence>
<dbReference type="SUPFAM" id="SSF55174">
    <property type="entry name" value="Alpha-L RNA-binding motif"/>
    <property type="match status" value="1"/>
</dbReference>
<comment type="catalytic activity">
    <reaction evidence="4">
        <text>uridine(1911/1915/1917) in 23S rRNA = pseudouridine(1911/1915/1917) in 23S rRNA</text>
        <dbReference type="Rhea" id="RHEA:42524"/>
        <dbReference type="Rhea" id="RHEA-COMP:10097"/>
        <dbReference type="Rhea" id="RHEA-COMP:10098"/>
        <dbReference type="ChEBI" id="CHEBI:65314"/>
        <dbReference type="ChEBI" id="CHEBI:65315"/>
        <dbReference type="EC" id="5.4.99.23"/>
    </reaction>
</comment>
<dbReference type="EMBL" id="FTMN01000009">
    <property type="protein sequence ID" value="SIQ80404.1"/>
    <property type="molecule type" value="Genomic_DNA"/>
</dbReference>
<comment type="catalytic activity">
    <reaction evidence="8">
        <text>a uridine in RNA = a pseudouridine in RNA</text>
        <dbReference type="Rhea" id="RHEA:48348"/>
        <dbReference type="Rhea" id="RHEA-COMP:12068"/>
        <dbReference type="Rhea" id="RHEA-COMP:12069"/>
        <dbReference type="ChEBI" id="CHEBI:65314"/>
        <dbReference type="ChEBI" id="CHEBI:65315"/>
    </reaction>
</comment>
<dbReference type="GO" id="GO:0160140">
    <property type="term" value="F:23S rRNA pseudouridine(1911/1915/1917) synthase activity"/>
    <property type="evidence" value="ECO:0007669"/>
    <property type="project" value="UniProtKB-EC"/>
</dbReference>
<accession>A0A1N6VRH6</accession>
<dbReference type="CDD" id="cd02869">
    <property type="entry name" value="PseudoU_synth_RluA_like"/>
    <property type="match status" value="1"/>
</dbReference>
<feature type="active site" evidence="6">
    <location>
        <position position="149"/>
    </location>
</feature>
<dbReference type="NCBIfam" id="TIGR00005">
    <property type="entry name" value="rluA_subfam"/>
    <property type="match status" value="1"/>
</dbReference>
<dbReference type="EC" id="5.4.99.-" evidence="8"/>
<dbReference type="Pfam" id="PF01479">
    <property type="entry name" value="S4"/>
    <property type="match status" value="1"/>
</dbReference>
<dbReference type="PROSITE" id="PS01129">
    <property type="entry name" value="PSI_RLU"/>
    <property type="match status" value="1"/>
</dbReference>
<dbReference type="PANTHER" id="PTHR21600">
    <property type="entry name" value="MITOCHONDRIAL RNA PSEUDOURIDINE SYNTHASE"/>
    <property type="match status" value="1"/>
</dbReference>